<sequence>MCFPLQNIIAAPLELSASMHVVVMLAPWCIISESIVSIGTTVGSEFFTTIVIDPYRFETKAPSVAISRTRLIMAIDQGQLGARYGRAMFQRPY</sequence>
<proteinExistence type="predicted"/>
<dbReference type="AlphaFoldDB" id="E6Q1S8"/>
<reference evidence="1" key="1">
    <citation type="submission" date="2009-10" db="EMBL/GenBank/DDBJ databases">
        <title>Diversity of trophic interactions inside an arsenic-rich microbial ecosystem.</title>
        <authorList>
            <person name="Bertin P.N."/>
            <person name="Heinrich-Salmeron A."/>
            <person name="Pelletier E."/>
            <person name="Goulhen-Chollet F."/>
            <person name="Arsene-Ploetze F."/>
            <person name="Gallien S."/>
            <person name="Calteau A."/>
            <person name="Vallenet D."/>
            <person name="Casiot C."/>
            <person name="Chane-Woon-Ming B."/>
            <person name="Giloteaux L."/>
            <person name="Barakat M."/>
            <person name="Bonnefoy V."/>
            <person name="Bruneel O."/>
            <person name="Chandler M."/>
            <person name="Cleiss J."/>
            <person name="Duran R."/>
            <person name="Elbaz-Poulichet F."/>
            <person name="Fonknechten N."/>
            <person name="Lauga B."/>
            <person name="Mornico D."/>
            <person name="Ortet P."/>
            <person name="Schaeffer C."/>
            <person name="Siguier P."/>
            <person name="Alexander Thil Smith A."/>
            <person name="Van Dorsselaer A."/>
            <person name="Weissenbach J."/>
            <person name="Medigue C."/>
            <person name="Le Paslier D."/>
        </authorList>
    </citation>
    <scope>NUCLEOTIDE SEQUENCE</scope>
</reference>
<dbReference type="EMBL" id="CABO01000014">
    <property type="protein sequence ID" value="CBI01138.1"/>
    <property type="molecule type" value="Genomic_DNA"/>
</dbReference>
<evidence type="ECO:0000313" key="1">
    <source>
        <dbReference type="EMBL" id="CBI01138.1"/>
    </source>
</evidence>
<name>E6Q1S8_9ZZZZ</name>
<organism evidence="1">
    <name type="scientific">mine drainage metagenome</name>
    <dbReference type="NCBI Taxonomy" id="410659"/>
    <lineage>
        <taxon>unclassified sequences</taxon>
        <taxon>metagenomes</taxon>
        <taxon>ecological metagenomes</taxon>
    </lineage>
</organism>
<accession>E6Q1S8</accession>
<comment type="caution">
    <text evidence="1">The sequence shown here is derived from an EMBL/GenBank/DDBJ whole genome shotgun (WGS) entry which is preliminary data.</text>
</comment>
<gene>
    <name evidence="1" type="ORF">CARN4_0491</name>
</gene>
<protein>
    <submittedName>
        <fullName evidence="1">Uncharacterized protein</fullName>
    </submittedName>
</protein>